<dbReference type="GO" id="GO:0004163">
    <property type="term" value="F:diphosphomevalonate decarboxylase activity"/>
    <property type="evidence" value="ECO:0007669"/>
    <property type="project" value="UniProtKB-UniRule"/>
</dbReference>
<keyword evidence="16" id="KW-0153">Cholesterol metabolism</keyword>
<comment type="pathway">
    <text evidence="16">Steroid biosynthesis; cholesterol biosynthesis.</text>
</comment>
<dbReference type="Pfam" id="PF18376">
    <property type="entry name" value="MDD_C"/>
    <property type="match status" value="1"/>
</dbReference>
<dbReference type="SUPFAM" id="SSF55060">
    <property type="entry name" value="GHMP Kinase, C-terminal domain"/>
    <property type="match status" value="1"/>
</dbReference>
<comment type="catalytic activity">
    <reaction evidence="14 15 16">
        <text>(R)-5-diphosphomevalonate + ATP = isopentenyl diphosphate + ADP + phosphate + CO2</text>
        <dbReference type="Rhea" id="RHEA:23732"/>
        <dbReference type="ChEBI" id="CHEBI:16526"/>
        <dbReference type="ChEBI" id="CHEBI:30616"/>
        <dbReference type="ChEBI" id="CHEBI:43474"/>
        <dbReference type="ChEBI" id="CHEBI:57557"/>
        <dbReference type="ChEBI" id="CHEBI:128769"/>
        <dbReference type="ChEBI" id="CHEBI:456216"/>
        <dbReference type="EC" id="4.1.1.33"/>
    </reaction>
</comment>
<dbReference type="FunFam" id="3.30.230.10:FF:000072">
    <property type="entry name" value="Diphosphomevalonate decarboxylase"/>
    <property type="match status" value="1"/>
</dbReference>
<evidence type="ECO:0000256" key="15">
    <source>
        <dbReference type="PIRNR" id="PIRNR015950"/>
    </source>
</evidence>
<dbReference type="InterPro" id="IPR036554">
    <property type="entry name" value="GHMP_kinase_C_sf"/>
</dbReference>
<keyword evidence="6 15" id="KW-0547">Nucleotide-binding</keyword>
<dbReference type="InterPro" id="IPR014721">
    <property type="entry name" value="Ribsml_uS5_D2-typ_fold_subgr"/>
</dbReference>
<name>A0A8T0A411_9BILA</name>
<keyword evidence="20" id="KW-1185">Reference proteome</keyword>
<evidence type="ECO:0000256" key="14">
    <source>
        <dbReference type="ARBA" id="ARBA00048154"/>
    </source>
</evidence>
<feature type="domain" description="Mvd1 C-terminal" evidence="17">
    <location>
        <begin position="189"/>
        <end position="391"/>
    </location>
</feature>
<dbReference type="Proteomes" id="UP000605970">
    <property type="component" value="Unassembled WGS sequence"/>
</dbReference>
<protein>
    <recommendedName>
        <fullName evidence="4 15">Diphosphomevalonate decarboxylase</fullName>
        <ecNumber evidence="3 15">4.1.1.33</ecNumber>
    </recommendedName>
</protein>
<sequence>MSTCSTITVKVPINIALIKYWGKQNKDLIIPLNDSISLTINSLCAITKITVDSNLKNDLVLINGQTINNPRFELVFNEIRKIIGTRKRNLNGELLNDYFKVESTTNFPVAAGLASSAAGFAAISFGFCSLFKIKNQKEIIRLARIGSGSACRSILGGFVHWKAGNNNEDDSECTCEQIKQISHWEELRVLVIIQSEESKKIGSTEAMQRSVLTSKLLKTRIEECVPKRIENLKEAILTKNFSKLAEITMAESNQLHAICLDTFPPIIYLNSISYSLMEFVHDFNYFYSKQLIAYTFDAGPNCFLIFEESTFPLFYKQFKKCFNYKEDLLINYDENECKEIKLAISSFKEENEKNEENICNTKKLKFPWLEKRTINIKQLVLSKLGDEPKILEEN</sequence>
<dbReference type="EC" id="4.1.1.33" evidence="3 15"/>
<dbReference type="InterPro" id="IPR053859">
    <property type="entry name" value="MVD-like_N"/>
</dbReference>
<evidence type="ECO:0000256" key="10">
    <source>
        <dbReference type="ARBA" id="ARBA00023098"/>
    </source>
</evidence>
<evidence type="ECO:0000256" key="5">
    <source>
        <dbReference type="ARBA" id="ARBA00022516"/>
    </source>
</evidence>
<evidence type="ECO:0000313" key="20">
    <source>
        <dbReference type="Proteomes" id="UP000605970"/>
    </source>
</evidence>
<dbReference type="InterPro" id="IPR020568">
    <property type="entry name" value="Ribosomal_Su5_D2-typ_SF"/>
</dbReference>
<evidence type="ECO:0000256" key="7">
    <source>
        <dbReference type="ARBA" id="ARBA00022840"/>
    </source>
</evidence>
<evidence type="ECO:0000256" key="6">
    <source>
        <dbReference type="ARBA" id="ARBA00022741"/>
    </source>
</evidence>
<evidence type="ECO:0000256" key="9">
    <source>
        <dbReference type="ARBA" id="ARBA00023011"/>
    </source>
</evidence>
<dbReference type="GO" id="GO:0019287">
    <property type="term" value="P:isopentenyl diphosphate biosynthetic process, mevalonate pathway"/>
    <property type="evidence" value="ECO:0007669"/>
    <property type="project" value="UniProtKB-UniRule"/>
</dbReference>
<dbReference type="NCBIfam" id="TIGR01240">
    <property type="entry name" value="mevDPdecarb"/>
    <property type="match status" value="1"/>
</dbReference>
<dbReference type="PANTHER" id="PTHR10977:SF3">
    <property type="entry name" value="DIPHOSPHOMEVALONATE DECARBOXYLASE"/>
    <property type="match status" value="1"/>
</dbReference>
<evidence type="ECO:0000256" key="1">
    <source>
        <dbReference type="ARBA" id="ARBA00003812"/>
    </source>
</evidence>
<keyword evidence="11 16" id="KW-1207">Sterol metabolism</keyword>
<evidence type="ECO:0000256" key="3">
    <source>
        <dbReference type="ARBA" id="ARBA00012296"/>
    </source>
</evidence>
<dbReference type="InterPro" id="IPR005935">
    <property type="entry name" value="Mev_decarb"/>
</dbReference>
<feature type="domain" description="Diphosphomevalonate decarboxylase-like N-terminal" evidence="18">
    <location>
        <begin position="12"/>
        <end position="170"/>
    </location>
</feature>
<keyword evidence="9 16" id="KW-0756">Sterol biosynthesis</keyword>
<organism evidence="19 20">
    <name type="scientific">Meloidogyne graminicola</name>
    <dbReference type="NCBI Taxonomy" id="189291"/>
    <lineage>
        <taxon>Eukaryota</taxon>
        <taxon>Metazoa</taxon>
        <taxon>Ecdysozoa</taxon>
        <taxon>Nematoda</taxon>
        <taxon>Chromadorea</taxon>
        <taxon>Rhabditida</taxon>
        <taxon>Tylenchina</taxon>
        <taxon>Tylenchomorpha</taxon>
        <taxon>Tylenchoidea</taxon>
        <taxon>Meloidogynidae</taxon>
        <taxon>Meloidogyninae</taxon>
        <taxon>Meloidogyne</taxon>
    </lineage>
</organism>
<keyword evidence="7 15" id="KW-0067">ATP-binding</keyword>
<keyword evidence="10 15" id="KW-0443">Lipid metabolism</keyword>
<keyword evidence="16" id="KW-0152">Cholesterol biosynthesis</keyword>
<accession>A0A8T0A411</accession>
<evidence type="ECO:0000256" key="2">
    <source>
        <dbReference type="ARBA" id="ARBA00008831"/>
    </source>
</evidence>
<evidence type="ECO:0000259" key="17">
    <source>
        <dbReference type="Pfam" id="PF18376"/>
    </source>
</evidence>
<dbReference type="InterPro" id="IPR029765">
    <property type="entry name" value="Mev_diP_decarb"/>
</dbReference>
<dbReference type="Gene3D" id="3.30.70.890">
    <property type="entry name" value="GHMP kinase, C-terminal domain"/>
    <property type="match status" value="1"/>
</dbReference>
<dbReference type="PANTHER" id="PTHR10977">
    <property type="entry name" value="DIPHOSPHOMEVALONATE DECARBOXYLASE"/>
    <property type="match status" value="1"/>
</dbReference>
<dbReference type="SUPFAM" id="SSF54211">
    <property type="entry name" value="Ribosomal protein S5 domain 2-like"/>
    <property type="match status" value="1"/>
</dbReference>
<evidence type="ECO:0000259" key="18">
    <source>
        <dbReference type="Pfam" id="PF22700"/>
    </source>
</evidence>
<gene>
    <name evidence="19" type="ORF">Mgra_00000100</name>
</gene>
<evidence type="ECO:0000256" key="13">
    <source>
        <dbReference type="ARBA" id="ARBA00023239"/>
    </source>
</evidence>
<dbReference type="GO" id="GO:0006695">
    <property type="term" value="P:cholesterol biosynthetic process"/>
    <property type="evidence" value="ECO:0007669"/>
    <property type="project" value="UniProtKB-KW"/>
</dbReference>
<comment type="function">
    <text evidence="1 16">Catalyzes the ATP dependent decarboxylation of (R)-5-diphosphomevalonate to form isopentenyl diphosphate (IPP). Functions in the mevalonate (MVA) pathway leading to isopentenyl diphosphate (IPP), a key precursor for the biosynthesis of isoprenoids and sterol synthesis.</text>
</comment>
<evidence type="ECO:0000256" key="8">
    <source>
        <dbReference type="ARBA" id="ARBA00022955"/>
    </source>
</evidence>
<dbReference type="EMBL" id="JABEBT010000001">
    <property type="protein sequence ID" value="KAF7640272.1"/>
    <property type="molecule type" value="Genomic_DNA"/>
</dbReference>
<dbReference type="OrthoDB" id="10253702at2759"/>
<dbReference type="InterPro" id="IPR041431">
    <property type="entry name" value="Mvd1_C"/>
</dbReference>
<proteinExistence type="inferred from homology"/>
<keyword evidence="5 16" id="KW-0444">Lipid biosynthesis</keyword>
<evidence type="ECO:0000313" key="19">
    <source>
        <dbReference type="EMBL" id="KAF7640272.1"/>
    </source>
</evidence>
<dbReference type="GO" id="GO:0005829">
    <property type="term" value="C:cytosol"/>
    <property type="evidence" value="ECO:0007669"/>
    <property type="project" value="InterPro"/>
</dbReference>
<dbReference type="PIRSF" id="PIRSF015950">
    <property type="entry name" value="Mev_P_decrbx"/>
    <property type="match status" value="1"/>
</dbReference>
<evidence type="ECO:0000256" key="11">
    <source>
        <dbReference type="ARBA" id="ARBA00023166"/>
    </source>
</evidence>
<evidence type="ECO:0000256" key="4">
    <source>
        <dbReference type="ARBA" id="ARBA00019335"/>
    </source>
</evidence>
<dbReference type="Gene3D" id="3.30.230.10">
    <property type="match status" value="1"/>
</dbReference>
<keyword evidence="13 15" id="KW-0456">Lyase</keyword>
<dbReference type="Pfam" id="PF22700">
    <property type="entry name" value="MVD-like_N"/>
    <property type="match status" value="1"/>
</dbReference>
<comment type="similarity">
    <text evidence="2 15 16">Belongs to the diphosphomevalonate decarboxylase family.</text>
</comment>
<comment type="caution">
    <text evidence="19">The sequence shown here is derived from an EMBL/GenBank/DDBJ whole genome shotgun (WGS) entry which is preliminary data.</text>
</comment>
<keyword evidence="8 16" id="KW-0752">Steroid biosynthesis</keyword>
<evidence type="ECO:0000256" key="12">
    <source>
        <dbReference type="ARBA" id="ARBA00023221"/>
    </source>
</evidence>
<dbReference type="AlphaFoldDB" id="A0A8T0A411"/>
<keyword evidence="12 16" id="KW-0753">Steroid metabolism</keyword>
<evidence type="ECO:0000256" key="16">
    <source>
        <dbReference type="RuleBase" id="RU363086"/>
    </source>
</evidence>
<dbReference type="GO" id="GO:0005524">
    <property type="term" value="F:ATP binding"/>
    <property type="evidence" value="ECO:0007669"/>
    <property type="project" value="UniProtKB-UniRule"/>
</dbReference>
<reference evidence="19" key="1">
    <citation type="journal article" date="2020" name="Ecol. Evol.">
        <title>Genome structure and content of the rice root-knot nematode (Meloidogyne graminicola).</title>
        <authorList>
            <person name="Phan N.T."/>
            <person name="Danchin E.G.J."/>
            <person name="Klopp C."/>
            <person name="Perfus-Barbeoch L."/>
            <person name="Kozlowski D.K."/>
            <person name="Koutsovoulos G.D."/>
            <person name="Lopez-Roques C."/>
            <person name="Bouchez O."/>
            <person name="Zahm M."/>
            <person name="Besnard G."/>
            <person name="Bellafiore S."/>
        </authorList>
    </citation>
    <scope>NUCLEOTIDE SEQUENCE</scope>
    <source>
        <strain evidence="19">VN-18</strain>
    </source>
</reference>